<keyword evidence="3" id="KW-1185">Reference proteome</keyword>
<organism evidence="2 3">
    <name type="scientific">Intestinimonas butyriciproducens</name>
    <dbReference type="NCBI Taxonomy" id="1297617"/>
    <lineage>
        <taxon>Bacteria</taxon>
        <taxon>Bacillati</taxon>
        <taxon>Bacillota</taxon>
        <taxon>Clostridia</taxon>
        <taxon>Eubacteriales</taxon>
        <taxon>Intestinimonas</taxon>
    </lineage>
</organism>
<dbReference type="KEGG" id="ibu:IB211_00473c"/>
<sequence>MERGDFVFYDRFLELCRRKGVVPTRAAVEAGISKSLVSKWKANEAKEPSPEVVRKLSEYFGVSPYEVLEDLPAGRGRPTLTERERRDVAREVERIMGDLENSGDLMFDGVPMSPEARDSLTAAMKLGLEAARLRNKETYTPKKYRGPKEEA</sequence>
<proteinExistence type="predicted"/>
<dbReference type="eggNOG" id="COG3093">
    <property type="taxonomic scope" value="Bacteria"/>
</dbReference>
<dbReference type="STRING" id="1297617.IB211_00473c"/>
<dbReference type="EMBL" id="CP011307">
    <property type="protein sequence ID" value="ALP92868.1"/>
    <property type="molecule type" value="Genomic_DNA"/>
</dbReference>
<dbReference type="Pfam" id="PF01381">
    <property type="entry name" value="HTH_3"/>
    <property type="match status" value="1"/>
</dbReference>
<dbReference type="Proteomes" id="UP000064844">
    <property type="component" value="Chromosome"/>
</dbReference>
<evidence type="ECO:0000259" key="1">
    <source>
        <dbReference type="PROSITE" id="PS50943"/>
    </source>
</evidence>
<dbReference type="Gene3D" id="1.10.260.40">
    <property type="entry name" value="lambda repressor-like DNA-binding domains"/>
    <property type="match status" value="1"/>
</dbReference>
<reference evidence="2 3" key="1">
    <citation type="journal article" date="2015" name="Nat. Commun.">
        <title>Production of butyrate from lysine and the Amadori product fructoselysine by a human gut commensal.</title>
        <authorList>
            <person name="Bui T.P."/>
            <person name="Ritari J."/>
            <person name="Boeren S."/>
            <person name="de Waard P."/>
            <person name="Plugge C.M."/>
            <person name="de Vos W.M."/>
        </authorList>
    </citation>
    <scope>NUCLEOTIDE SEQUENCE [LARGE SCALE GENOMIC DNA]</scope>
    <source>
        <strain evidence="2 3">AF211</strain>
    </source>
</reference>
<protein>
    <submittedName>
        <fullName evidence="2">Phage transcriptional regulator, Cro/CI family</fullName>
    </submittedName>
</protein>
<dbReference type="SUPFAM" id="SSF47413">
    <property type="entry name" value="lambda repressor-like DNA-binding domains"/>
    <property type="match status" value="1"/>
</dbReference>
<reference evidence="3" key="2">
    <citation type="submission" date="2015-04" db="EMBL/GenBank/DDBJ databases">
        <title>A butyrogenic pathway from the amino acid lysine in a human gut commensal.</title>
        <authorList>
            <person name="de Vos W.M."/>
            <person name="Bui N.T.P."/>
            <person name="Plugge C.M."/>
            <person name="Ritari J."/>
        </authorList>
    </citation>
    <scope>NUCLEOTIDE SEQUENCE [LARGE SCALE GENOMIC DNA]</scope>
    <source>
        <strain evidence="3">AF211</strain>
    </source>
</reference>
<dbReference type="GO" id="GO:0003677">
    <property type="term" value="F:DNA binding"/>
    <property type="evidence" value="ECO:0007669"/>
    <property type="project" value="InterPro"/>
</dbReference>
<dbReference type="AlphaFoldDB" id="A0A0S2W0M4"/>
<feature type="domain" description="HTH cro/C1-type" evidence="1">
    <location>
        <begin position="27"/>
        <end position="67"/>
    </location>
</feature>
<dbReference type="InterPro" id="IPR010982">
    <property type="entry name" value="Lambda_DNA-bd_dom_sf"/>
</dbReference>
<gene>
    <name evidence="2" type="ORF">IB211_00473c</name>
</gene>
<dbReference type="PATRIC" id="fig|1297617.4.peg.479"/>
<dbReference type="CDD" id="cd00093">
    <property type="entry name" value="HTH_XRE"/>
    <property type="match status" value="1"/>
</dbReference>
<dbReference type="PROSITE" id="PS50943">
    <property type="entry name" value="HTH_CROC1"/>
    <property type="match status" value="1"/>
</dbReference>
<accession>A0A0S2W0M4</accession>
<dbReference type="InterPro" id="IPR001387">
    <property type="entry name" value="Cro/C1-type_HTH"/>
</dbReference>
<dbReference type="SMART" id="SM00530">
    <property type="entry name" value="HTH_XRE"/>
    <property type="match status" value="1"/>
</dbReference>
<evidence type="ECO:0000313" key="3">
    <source>
        <dbReference type="Proteomes" id="UP000064844"/>
    </source>
</evidence>
<dbReference type="RefSeq" id="WP_033118893.1">
    <property type="nucleotide sequence ID" value="NZ_CALICV010000130.1"/>
</dbReference>
<evidence type="ECO:0000313" key="2">
    <source>
        <dbReference type="EMBL" id="ALP92868.1"/>
    </source>
</evidence>
<name>A0A0S2W0M4_9FIRM</name>